<dbReference type="Proteomes" id="UP000204391">
    <property type="component" value="Chromosome"/>
</dbReference>
<accession>A0A221MHA9</accession>
<comment type="similarity">
    <text evidence="2">Belongs to the amino acid-polyamine-organocation (APC) superfamily. Spore germination protein (SGP) (TC 2.A.3.9) family.</text>
</comment>
<name>A0A221MHA9_9BACI</name>
<feature type="transmembrane region" description="Helical" evidence="8">
    <location>
        <begin position="311"/>
        <end position="328"/>
    </location>
</feature>
<proteinExistence type="inferred from homology"/>
<protein>
    <submittedName>
        <fullName evidence="9">Spore gernimation protein</fullName>
    </submittedName>
</protein>
<comment type="subcellular location">
    <subcellularLocation>
        <location evidence="1">Membrane</location>
        <topology evidence="1">Multi-pass membrane protein</topology>
    </subcellularLocation>
</comment>
<dbReference type="RefSeq" id="WP_089534019.1">
    <property type="nucleotide sequence ID" value="NZ_CP022437.1"/>
</dbReference>
<evidence type="ECO:0000313" key="10">
    <source>
        <dbReference type="Proteomes" id="UP000204391"/>
    </source>
</evidence>
<feature type="transmembrane region" description="Helical" evidence="8">
    <location>
        <begin position="192"/>
        <end position="212"/>
    </location>
</feature>
<keyword evidence="3" id="KW-0813">Transport</keyword>
<keyword evidence="5 8" id="KW-0812">Transmembrane</keyword>
<evidence type="ECO:0000256" key="1">
    <source>
        <dbReference type="ARBA" id="ARBA00004141"/>
    </source>
</evidence>
<feature type="transmembrane region" description="Helical" evidence="8">
    <location>
        <begin position="45"/>
        <end position="63"/>
    </location>
</feature>
<feature type="transmembrane region" description="Helical" evidence="8">
    <location>
        <begin position="16"/>
        <end position="33"/>
    </location>
</feature>
<feature type="transmembrane region" description="Helical" evidence="8">
    <location>
        <begin position="340"/>
        <end position="360"/>
    </location>
</feature>
<keyword evidence="7 8" id="KW-0472">Membrane</keyword>
<dbReference type="EMBL" id="CP022437">
    <property type="protein sequence ID" value="ASN07025.1"/>
    <property type="molecule type" value="Genomic_DNA"/>
</dbReference>
<feature type="transmembrane region" description="Helical" evidence="8">
    <location>
        <begin position="152"/>
        <end position="172"/>
    </location>
</feature>
<evidence type="ECO:0000256" key="6">
    <source>
        <dbReference type="ARBA" id="ARBA00022989"/>
    </source>
</evidence>
<feature type="transmembrane region" description="Helical" evidence="8">
    <location>
        <begin position="277"/>
        <end position="299"/>
    </location>
</feature>
<dbReference type="OrthoDB" id="2716906at2"/>
<dbReference type="Pfam" id="PF03845">
    <property type="entry name" value="Spore_permease"/>
    <property type="match status" value="1"/>
</dbReference>
<evidence type="ECO:0000256" key="3">
    <source>
        <dbReference type="ARBA" id="ARBA00022448"/>
    </source>
</evidence>
<reference evidence="9 10" key="1">
    <citation type="journal article" date="2003" name="Int. J. Syst. Evol. Microbiol.">
        <title>Virgibacillus carmonensis sp. nov., Virgibacillus necropolis sp. nov. and Virgibacillus picturae sp. nov., three novel species isolated from deteriorated mural paintings, transfer of the species of the genus salibacillus to Virgibacillus, as Virgibacillus marismortui comb. nov. and Virgibacillus salexigens comb. nov., and emended description of the genus Virgibacillus.</title>
        <authorList>
            <person name="Heyrman J."/>
            <person name="Logan N.A."/>
            <person name="Busse H.J."/>
            <person name="Balcaen A."/>
            <person name="Lebbe L."/>
            <person name="Rodriguez-Diaz M."/>
            <person name="Swings J."/>
            <person name="De Vos P."/>
        </authorList>
    </citation>
    <scope>NUCLEOTIDE SEQUENCE [LARGE SCALE GENOMIC DNA]</scope>
    <source>
        <strain evidence="9 10">LMG 19488</strain>
    </source>
</reference>
<feature type="transmembrane region" description="Helical" evidence="8">
    <location>
        <begin position="224"/>
        <end position="246"/>
    </location>
</feature>
<organism evidence="9 10">
    <name type="scientific">Virgibacillus necropolis</name>
    <dbReference type="NCBI Taxonomy" id="163877"/>
    <lineage>
        <taxon>Bacteria</taxon>
        <taxon>Bacillati</taxon>
        <taxon>Bacillota</taxon>
        <taxon>Bacilli</taxon>
        <taxon>Bacillales</taxon>
        <taxon>Bacillaceae</taxon>
        <taxon>Virgibacillus</taxon>
    </lineage>
</organism>
<evidence type="ECO:0000256" key="5">
    <source>
        <dbReference type="ARBA" id="ARBA00022692"/>
    </source>
</evidence>
<keyword evidence="4" id="KW-0309">Germination</keyword>
<gene>
    <name evidence="9" type="ORF">CFK40_19400</name>
</gene>
<feature type="transmembrane region" description="Helical" evidence="8">
    <location>
        <begin position="75"/>
        <end position="102"/>
    </location>
</feature>
<feature type="transmembrane region" description="Helical" evidence="8">
    <location>
        <begin position="122"/>
        <end position="140"/>
    </location>
</feature>
<dbReference type="NCBIfam" id="TIGR00912">
    <property type="entry name" value="2A0309"/>
    <property type="match status" value="1"/>
</dbReference>
<dbReference type="AlphaFoldDB" id="A0A221MHA9"/>
<keyword evidence="10" id="KW-1185">Reference proteome</keyword>
<evidence type="ECO:0000256" key="2">
    <source>
        <dbReference type="ARBA" id="ARBA00007998"/>
    </source>
</evidence>
<sequence>MKSFEYGDEKIGDREIMIAVPSMVIGVGILTLPRDLAAATTASDGWIAIIGGGLFAVLVTWLLAKLAVGFPNQSFFTYTSTILSKPVAIVISFLFAVVWLGVTAFEVRRIADVSQHYLFSRTPVEVVSLAFLLVVVYAVSGSRAGLFRLNMMFLPLILLIALVVFIFSLGWFDPNRLLPMFETDLQGYLKGGHSGVVSYLGGFSIVLFYMGLVENPKKAPEMAAIGMCIPIVLYLMLFVLCIGVFGHMVTSNLIYPTIELAKGVEIPGGFFERFESVFFVIWIMAIFNTTAMALDIAVLALNSIFKNIKKVNVIFIVTPIVYLVSMLPQDVIEVSLFGSIISNTIFIYTLFIALVLFVIAKLRGVKRVGK</sequence>
<evidence type="ECO:0000256" key="8">
    <source>
        <dbReference type="SAM" id="Phobius"/>
    </source>
</evidence>
<dbReference type="PANTHER" id="PTHR34975:SF2">
    <property type="entry name" value="SPORE GERMINATION PROTEIN A2"/>
    <property type="match status" value="1"/>
</dbReference>
<dbReference type="Gene3D" id="1.20.1740.10">
    <property type="entry name" value="Amino acid/polyamine transporter I"/>
    <property type="match status" value="1"/>
</dbReference>
<dbReference type="PANTHER" id="PTHR34975">
    <property type="entry name" value="SPORE GERMINATION PROTEIN A2"/>
    <property type="match status" value="1"/>
</dbReference>
<evidence type="ECO:0000256" key="4">
    <source>
        <dbReference type="ARBA" id="ARBA00022544"/>
    </source>
</evidence>
<dbReference type="InterPro" id="IPR004761">
    <property type="entry name" value="Spore_GerAB"/>
</dbReference>
<evidence type="ECO:0000313" key="9">
    <source>
        <dbReference type="EMBL" id="ASN07025.1"/>
    </source>
</evidence>
<dbReference type="KEGG" id="vne:CFK40_19400"/>
<evidence type="ECO:0000256" key="7">
    <source>
        <dbReference type="ARBA" id="ARBA00023136"/>
    </source>
</evidence>
<dbReference type="GO" id="GO:0016020">
    <property type="term" value="C:membrane"/>
    <property type="evidence" value="ECO:0007669"/>
    <property type="project" value="UniProtKB-SubCell"/>
</dbReference>
<keyword evidence="6 8" id="KW-1133">Transmembrane helix</keyword>
<dbReference type="GO" id="GO:0009847">
    <property type="term" value="P:spore germination"/>
    <property type="evidence" value="ECO:0007669"/>
    <property type="project" value="InterPro"/>
</dbReference>